<gene>
    <name evidence="4" type="ORF">EXM22_08835</name>
</gene>
<dbReference type="KEGG" id="ock:EXM22_08835"/>
<dbReference type="SUPFAM" id="SSF52172">
    <property type="entry name" value="CheY-like"/>
    <property type="match status" value="1"/>
</dbReference>
<dbReference type="GO" id="GO:0000160">
    <property type="term" value="P:phosphorelay signal transduction system"/>
    <property type="evidence" value="ECO:0007669"/>
    <property type="project" value="InterPro"/>
</dbReference>
<reference evidence="4 5" key="1">
    <citation type="submission" date="2019-02" db="EMBL/GenBank/DDBJ databases">
        <title>Complete Genome Sequence and Methylome Analysis of free living Spirochaetas.</title>
        <authorList>
            <person name="Fomenkov A."/>
            <person name="Dubinina G."/>
            <person name="Leshcheva N."/>
            <person name="Mikheeva N."/>
            <person name="Grabovich M."/>
            <person name="Vincze T."/>
            <person name="Roberts R.J."/>
        </authorList>
    </citation>
    <scope>NUCLEOTIDE SEQUENCE [LARGE SCALE GENOMIC DNA]</scope>
    <source>
        <strain evidence="4 5">K2</strain>
    </source>
</reference>
<dbReference type="InterPro" id="IPR001789">
    <property type="entry name" value="Sig_transdc_resp-reg_receiver"/>
</dbReference>
<organism evidence="4 5">
    <name type="scientific">Oceanispirochaeta crateris</name>
    <dbReference type="NCBI Taxonomy" id="2518645"/>
    <lineage>
        <taxon>Bacteria</taxon>
        <taxon>Pseudomonadati</taxon>
        <taxon>Spirochaetota</taxon>
        <taxon>Spirochaetia</taxon>
        <taxon>Spirochaetales</taxon>
        <taxon>Spirochaetaceae</taxon>
        <taxon>Oceanispirochaeta</taxon>
    </lineage>
</organism>
<evidence type="ECO:0000259" key="2">
    <source>
        <dbReference type="PROSITE" id="PS50110"/>
    </source>
</evidence>
<feature type="domain" description="Response regulatory" evidence="2">
    <location>
        <begin position="8"/>
        <end position="124"/>
    </location>
</feature>
<dbReference type="Gene3D" id="3.40.50.2300">
    <property type="match status" value="1"/>
</dbReference>
<dbReference type="CDD" id="cd00077">
    <property type="entry name" value="HDc"/>
    <property type="match status" value="1"/>
</dbReference>
<accession>A0A5C1QIS7</accession>
<sequence>MHKVMFNRVFIIDDDSAIRKVLQIQLENSGFSVGLAISGEDALEILNQGAFKPDCIFTDIRMPGISGLELLPILKDRLPLVPVIMLTAHTDLDTGLSAMRLGAYDYMTKPMRRQDLLANIHKALDYRAVLFENERLTRESLKYQETLEQRVKDRTQELFKAYQRLKDTNLATVRVLAETIEAKDPYTRGHCNRVRMFSRETALHLGLDSETIEILEYGALLHDIGKIGIPESLLHKQMALDAHEISVFEEHPIIGENILKLVDFFTPCLGIVRHHHEWYDGTGYPDKIKGQETEVITRIVQITDAYDAMTSNRPYRSALAEEFALEELKRGRGTQFDSEIVDLFISKNVYLITDDTELSRS</sequence>
<dbReference type="Pfam" id="PF00072">
    <property type="entry name" value="Response_reg"/>
    <property type="match status" value="1"/>
</dbReference>
<dbReference type="OrthoDB" id="9781505at2"/>
<dbReference type="PANTHER" id="PTHR45228">
    <property type="entry name" value="CYCLIC DI-GMP PHOSPHODIESTERASE TM_0186-RELATED"/>
    <property type="match status" value="1"/>
</dbReference>
<dbReference type="RefSeq" id="WP_149486165.1">
    <property type="nucleotide sequence ID" value="NZ_CP036150.1"/>
</dbReference>
<dbReference type="InterPro" id="IPR011006">
    <property type="entry name" value="CheY-like_superfamily"/>
</dbReference>
<evidence type="ECO:0000313" key="5">
    <source>
        <dbReference type="Proteomes" id="UP000324209"/>
    </source>
</evidence>
<proteinExistence type="predicted"/>
<dbReference type="SMART" id="SM00448">
    <property type="entry name" value="REC"/>
    <property type="match status" value="1"/>
</dbReference>
<dbReference type="SMART" id="SM00471">
    <property type="entry name" value="HDc"/>
    <property type="match status" value="1"/>
</dbReference>
<dbReference type="PANTHER" id="PTHR45228:SF4">
    <property type="entry name" value="LIPOPROTEIN"/>
    <property type="match status" value="1"/>
</dbReference>
<dbReference type="InterPro" id="IPR003607">
    <property type="entry name" value="HD/PDEase_dom"/>
</dbReference>
<keyword evidence="1" id="KW-0597">Phosphoprotein</keyword>
<name>A0A5C1QIS7_9SPIO</name>
<dbReference type="Pfam" id="PF13487">
    <property type="entry name" value="HD_5"/>
    <property type="match status" value="1"/>
</dbReference>
<dbReference type="AlphaFoldDB" id="A0A5C1QIS7"/>
<feature type="domain" description="HD-GYP" evidence="3">
    <location>
        <begin position="165"/>
        <end position="360"/>
    </location>
</feature>
<feature type="modified residue" description="4-aspartylphosphate" evidence="1">
    <location>
        <position position="59"/>
    </location>
</feature>
<dbReference type="Gene3D" id="1.10.3210.10">
    <property type="entry name" value="Hypothetical protein af1432"/>
    <property type="match status" value="1"/>
</dbReference>
<keyword evidence="5" id="KW-1185">Reference proteome</keyword>
<evidence type="ECO:0000313" key="4">
    <source>
        <dbReference type="EMBL" id="QEN08085.1"/>
    </source>
</evidence>
<dbReference type="PROSITE" id="PS50110">
    <property type="entry name" value="RESPONSE_REGULATORY"/>
    <property type="match status" value="1"/>
</dbReference>
<evidence type="ECO:0000256" key="1">
    <source>
        <dbReference type="PROSITE-ProRule" id="PRU00169"/>
    </source>
</evidence>
<dbReference type="InterPro" id="IPR052020">
    <property type="entry name" value="Cyclic_di-GMP/3'3'-cGAMP_PDE"/>
</dbReference>
<evidence type="ECO:0000259" key="3">
    <source>
        <dbReference type="PROSITE" id="PS51832"/>
    </source>
</evidence>
<dbReference type="SUPFAM" id="SSF109604">
    <property type="entry name" value="HD-domain/PDEase-like"/>
    <property type="match status" value="1"/>
</dbReference>
<dbReference type="EMBL" id="CP036150">
    <property type="protein sequence ID" value="QEN08085.1"/>
    <property type="molecule type" value="Genomic_DNA"/>
</dbReference>
<protein>
    <submittedName>
        <fullName evidence="4">Response regulator</fullName>
    </submittedName>
</protein>
<dbReference type="Proteomes" id="UP000324209">
    <property type="component" value="Chromosome"/>
</dbReference>
<dbReference type="InterPro" id="IPR037522">
    <property type="entry name" value="HD_GYP_dom"/>
</dbReference>
<dbReference type="PROSITE" id="PS51832">
    <property type="entry name" value="HD_GYP"/>
    <property type="match status" value="1"/>
</dbReference>